<accession>A0A0D9W3X0</accession>
<proteinExistence type="predicted"/>
<dbReference type="Proteomes" id="UP000032180">
    <property type="component" value="Chromosome 4"/>
</dbReference>
<sequence length="69" mass="7933">MVAFFMVVVVFAVVRWSRSIKWTDEVVIHYEPLSLAPKCADLDMKKLLYTLVLKLNGWLEMTRGSTGPM</sequence>
<reference evidence="2" key="3">
    <citation type="submission" date="2015-04" db="UniProtKB">
        <authorList>
            <consortium name="EnsemblPlants"/>
        </authorList>
    </citation>
    <scope>IDENTIFICATION</scope>
</reference>
<evidence type="ECO:0000313" key="2">
    <source>
        <dbReference type="EnsemblPlants" id="LPERR04G06320.1"/>
    </source>
</evidence>
<dbReference type="EnsemblPlants" id="LPERR04G06320.1">
    <property type="protein sequence ID" value="LPERR04G06320.1"/>
    <property type="gene ID" value="LPERR04G06320"/>
</dbReference>
<organism evidence="2 3">
    <name type="scientific">Leersia perrieri</name>
    <dbReference type="NCBI Taxonomy" id="77586"/>
    <lineage>
        <taxon>Eukaryota</taxon>
        <taxon>Viridiplantae</taxon>
        <taxon>Streptophyta</taxon>
        <taxon>Embryophyta</taxon>
        <taxon>Tracheophyta</taxon>
        <taxon>Spermatophyta</taxon>
        <taxon>Magnoliopsida</taxon>
        <taxon>Liliopsida</taxon>
        <taxon>Poales</taxon>
        <taxon>Poaceae</taxon>
        <taxon>BOP clade</taxon>
        <taxon>Oryzoideae</taxon>
        <taxon>Oryzeae</taxon>
        <taxon>Oryzinae</taxon>
        <taxon>Leersia</taxon>
    </lineage>
</organism>
<name>A0A0D9W3X0_9ORYZ</name>
<keyword evidence="1" id="KW-0732">Signal</keyword>
<reference evidence="3" key="2">
    <citation type="submission" date="2013-12" db="EMBL/GenBank/DDBJ databases">
        <authorList>
            <person name="Yu Y."/>
            <person name="Lee S."/>
            <person name="de Baynast K."/>
            <person name="Wissotski M."/>
            <person name="Liu L."/>
            <person name="Talag J."/>
            <person name="Goicoechea J."/>
            <person name="Angelova A."/>
            <person name="Jetty R."/>
            <person name="Kudrna D."/>
            <person name="Golser W."/>
            <person name="Rivera L."/>
            <person name="Zhang J."/>
            <person name="Wing R."/>
        </authorList>
    </citation>
    <scope>NUCLEOTIDE SEQUENCE</scope>
</reference>
<keyword evidence="3" id="KW-1185">Reference proteome</keyword>
<dbReference type="Gramene" id="LPERR04G06320.1">
    <property type="protein sequence ID" value="LPERR04G06320.1"/>
    <property type="gene ID" value="LPERR04G06320"/>
</dbReference>
<feature type="signal peptide" evidence="1">
    <location>
        <begin position="1"/>
        <end position="19"/>
    </location>
</feature>
<evidence type="ECO:0000256" key="1">
    <source>
        <dbReference type="SAM" id="SignalP"/>
    </source>
</evidence>
<protein>
    <submittedName>
        <fullName evidence="2">Uncharacterized protein</fullName>
    </submittedName>
</protein>
<feature type="chain" id="PRO_5002348585" evidence="1">
    <location>
        <begin position="20"/>
        <end position="69"/>
    </location>
</feature>
<dbReference type="HOGENOM" id="CLU_2779502_0_0_1"/>
<reference evidence="2 3" key="1">
    <citation type="submission" date="2012-08" db="EMBL/GenBank/DDBJ databases">
        <title>Oryza genome evolution.</title>
        <authorList>
            <person name="Wing R.A."/>
        </authorList>
    </citation>
    <scope>NUCLEOTIDE SEQUENCE</scope>
</reference>
<dbReference type="AlphaFoldDB" id="A0A0D9W3X0"/>
<evidence type="ECO:0000313" key="3">
    <source>
        <dbReference type="Proteomes" id="UP000032180"/>
    </source>
</evidence>